<comment type="cofactor">
    <cofactor evidence="1">
        <name>Mn(2+)</name>
        <dbReference type="ChEBI" id="CHEBI:29035"/>
    </cofactor>
</comment>
<dbReference type="KEGG" id="jre:108991415"/>
<dbReference type="InterPro" id="IPR015655">
    <property type="entry name" value="PP2C"/>
</dbReference>
<dbReference type="EC" id="3.1.3.16" evidence="3"/>
<evidence type="ECO:0000256" key="1">
    <source>
        <dbReference type="ARBA" id="ARBA00001936"/>
    </source>
</evidence>
<dbReference type="InterPro" id="IPR000222">
    <property type="entry name" value="PP2C_BS"/>
</dbReference>
<dbReference type="SMART" id="SM00331">
    <property type="entry name" value="PP2C_SIG"/>
    <property type="match status" value="1"/>
</dbReference>
<dbReference type="PROSITE" id="PS01032">
    <property type="entry name" value="PPM_1"/>
    <property type="match status" value="1"/>
</dbReference>
<proteinExistence type="inferred from homology"/>
<evidence type="ECO:0000256" key="7">
    <source>
        <dbReference type="ARBA" id="ARBA00022912"/>
    </source>
</evidence>
<feature type="compositionally biased region" description="Basic and acidic residues" evidence="10">
    <location>
        <begin position="1"/>
        <end position="11"/>
    </location>
</feature>
<accession>A0A2I4EP76</accession>
<dbReference type="Pfam" id="PF00481">
    <property type="entry name" value="PP2C"/>
    <property type="match status" value="1"/>
</dbReference>
<evidence type="ECO:0000256" key="3">
    <source>
        <dbReference type="ARBA" id="ARBA00013081"/>
    </source>
</evidence>
<dbReference type="InterPro" id="IPR036457">
    <property type="entry name" value="PPM-type-like_dom_sf"/>
</dbReference>
<keyword evidence="4" id="KW-0479">Metal-binding</keyword>
<dbReference type="GO" id="GO:1902531">
    <property type="term" value="P:regulation of intracellular signal transduction"/>
    <property type="evidence" value="ECO:0000318"/>
    <property type="project" value="GO_Central"/>
</dbReference>
<dbReference type="SUPFAM" id="SSF81606">
    <property type="entry name" value="PP2C-like"/>
    <property type="match status" value="1"/>
</dbReference>
<protein>
    <recommendedName>
        <fullName evidence="3">protein-serine/threonine phosphatase</fullName>
        <ecNumber evidence="3">3.1.3.16</ecNumber>
    </recommendedName>
</protein>
<dbReference type="Proteomes" id="UP000235220">
    <property type="component" value="Chromosome 10"/>
</dbReference>
<keyword evidence="8" id="KW-0464">Manganese</keyword>
<dbReference type="InterPro" id="IPR001932">
    <property type="entry name" value="PPM-type_phosphatase-like_dom"/>
</dbReference>
<dbReference type="AlphaFoldDB" id="A0A2I4EP76"/>
<organism evidence="11 12">
    <name type="scientific">Juglans regia</name>
    <name type="common">English walnut</name>
    <dbReference type="NCBI Taxonomy" id="51240"/>
    <lineage>
        <taxon>Eukaryota</taxon>
        <taxon>Viridiplantae</taxon>
        <taxon>Streptophyta</taxon>
        <taxon>Embryophyta</taxon>
        <taxon>Tracheophyta</taxon>
        <taxon>Spermatophyta</taxon>
        <taxon>Magnoliopsida</taxon>
        <taxon>eudicotyledons</taxon>
        <taxon>Gunneridae</taxon>
        <taxon>Pentapetalae</taxon>
        <taxon>rosids</taxon>
        <taxon>fabids</taxon>
        <taxon>Fagales</taxon>
        <taxon>Juglandaceae</taxon>
        <taxon>Juglans</taxon>
    </lineage>
</organism>
<keyword evidence="6" id="KW-0460">Magnesium</keyword>
<sequence length="389" mass="42772">MEEEQLERVDSVTEPDLASTSSGFSSILNTEDSRSTSSSGDISIMSNSSGDIPAILVPEISATMQAEPMLSLEGSTMAVTVRQKCVGKNNKGVSYGFTTEIGRRREMEDAMAIIPGFMSSTCDQVGGCTAPGSKTSGEVSPVHFFGVYDGHGGSQVAKFCAERMHEMIAEEWDRETVDGFEWQRRWESAFSSGFERTDNEISEAAAPEMVGSTAVVVVLSGCQIMASNCGDSRAILCRGTQTIPLTVDQKPDRPDELMRIEGEDGKVINWNGARVFGVLAMSRAIGDRYLRPWIIPVPETTFMERTDEDECLILASDGLWDVMTNEEVGEVARRLLRRRRRSSTTTDEVSPAQFVANNLTEIAYGRNSSDNISIIVVDLKSKRKRQQRQ</sequence>
<comment type="similarity">
    <text evidence="9">Belongs to the PP2C family.</text>
</comment>
<evidence type="ECO:0000256" key="2">
    <source>
        <dbReference type="ARBA" id="ARBA00001946"/>
    </source>
</evidence>
<gene>
    <name evidence="12" type="primary">LOC108991415</name>
</gene>
<dbReference type="FunFam" id="3.60.40.10:FF:000041">
    <property type="entry name" value="Protein phosphatase 2C 51"/>
    <property type="match status" value="1"/>
</dbReference>
<reference evidence="12" key="1">
    <citation type="submission" date="2025-08" db="UniProtKB">
        <authorList>
            <consortium name="RefSeq"/>
        </authorList>
    </citation>
    <scope>IDENTIFICATION</scope>
    <source>
        <tissue evidence="12">Leaves</tissue>
    </source>
</reference>
<evidence type="ECO:0000256" key="6">
    <source>
        <dbReference type="ARBA" id="ARBA00022842"/>
    </source>
</evidence>
<evidence type="ECO:0000313" key="11">
    <source>
        <dbReference type="Proteomes" id="UP000235220"/>
    </source>
</evidence>
<evidence type="ECO:0000256" key="5">
    <source>
        <dbReference type="ARBA" id="ARBA00022801"/>
    </source>
</evidence>
<feature type="region of interest" description="Disordered" evidence="10">
    <location>
        <begin position="1"/>
        <end position="45"/>
    </location>
</feature>
<comment type="cofactor">
    <cofactor evidence="2">
        <name>Mg(2+)</name>
        <dbReference type="ChEBI" id="CHEBI:18420"/>
    </cofactor>
</comment>
<feature type="compositionally biased region" description="Polar residues" evidence="10">
    <location>
        <begin position="18"/>
        <end position="30"/>
    </location>
</feature>
<dbReference type="SMART" id="SM00332">
    <property type="entry name" value="PP2Cc"/>
    <property type="match status" value="1"/>
</dbReference>
<dbReference type="GeneID" id="108991415"/>
<feature type="compositionally biased region" description="Low complexity" evidence="10">
    <location>
        <begin position="35"/>
        <end position="45"/>
    </location>
</feature>
<dbReference type="STRING" id="51240.A0A2I4EP76"/>
<evidence type="ECO:0000256" key="9">
    <source>
        <dbReference type="RuleBase" id="RU003465"/>
    </source>
</evidence>
<evidence type="ECO:0000256" key="8">
    <source>
        <dbReference type="ARBA" id="ARBA00023211"/>
    </source>
</evidence>
<dbReference type="Gramene" id="Jr10_20280_p1">
    <property type="protein sequence ID" value="cds.Jr10_20280_p1"/>
    <property type="gene ID" value="Jr10_20280"/>
</dbReference>
<dbReference type="OrthoDB" id="10264738at2759"/>
<dbReference type="GO" id="GO:0004722">
    <property type="term" value="F:protein serine/threonine phosphatase activity"/>
    <property type="evidence" value="ECO:0000318"/>
    <property type="project" value="GO_Central"/>
</dbReference>
<keyword evidence="11" id="KW-1185">Reference proteome</keyword>
<dbReference type="RefSeq" id="XP_018821199.1">
    <property type="nucleotide sequence ID" value="XM_018965654.2"/>
</dbReference>
<keyword evidence="5 9" id="KW-0378">Hydrolase</keyword>
<evidence type="ECO:0000256" key="10">
    <source>
        <dbReference type="SAM" id="MobiDB-lite"/>
    </source>
</evidence>
<dbReference type="CDD" id="cd00143">
    <property type="entry name" value="PP2Cc"/>
    <property type="match status" value="1"/>
</dbReference>
<keyword evidence="7 9" id="KW-0904">Protein phosphatase</keyword>
<evidence type="ECO:0000256" key="4">
    <source>
        <dbReference type="ARBA" id="ARBA00022723"/>
    </source>
</evidence>
<evidence type="ECO:0000313" key="12">
    <source>
        <dbReference type="RefSeq" id="XP_018821199.1"/>
    </source>
</evidence>
<dbReference type="PROSITE" id="PS51746">
    <property type="entry name" value="PPM_2"/>
    <property type="match status" value="1"/>
</dbReference>
<dbReference type="PANTHER" id="PTHR47992">
    <property type="entry name" value="PROTEIN PHOSPHATASE"/>
    <property type="match status" value="1"/>
</dbReference>
<dbReference type="GO" id="GO:0046872">
    <property type="term" value="F:metal ion binding"/>
    <property type="evidence" value="ECO:0007669"/>
    <property type="project" value="UniProtKB-KW"/>
</dbReference>
<name>A0A2I4EP76_JUGRE</name>
<dbReference type="Gene3D" id="3.60.40.10">
    <property type="entry name" value="PPM-type phosphatase domain"/>
    <property type="match status" value="1"/>
</dbReference>